<feature type="signal peptide" evidence="1">
    <location>
        <begin position="1"/>
        <end position="17"/>
    </location>
</feature>
<dbReference type="OrthoDB" id="5101977at2759"/>
<evidence type="ECO:0000256" key="1">
    <source>
        <dbReference type="SAM" id="SignalP"/>
    </source>
</evidence>
<dbReference type="Proteomes" id="UP000266234">
    <property type="component" value="Unassembled WGS sequence"/>
</dbReference>
<gene>
    <name evidence="2" type="ORF">FLONG3_6670</name>
</gene>
<keyword evidence="3" id="KW-1185">Reference proteome</keyword>
<protein>
    <submittedName>
        <fullName evidence="2">Uncharacterized protein</fullName>
    </submittedName>
</protein>
<feature type="chain" id="PRO_5017396189" evidence="1">
    <location>
        <begin position="18"/>
        <end position="113"/>
    </location>
</feature>
<accession>A0A395SKP6</accession>
<name>A0A395SKP6_9HYPO</name>
<reference evidence="2 3" key="1">
    <citation type="journal article" date="2018" name="PLoS Pathog.">
        <title>Evolution of structural diversity of trichothecenes, a family of toxins produced by plant pathogenic and entomopathogenic fungi.</title>
        <authorList>
            <person name="Proctor R.H."/>
            <person name="McCormick S.P."/>
            <person name="Kim H.S."/>
            <person name="Cardoza R.E."/>
            <person name="Stanley A.M."/>
            <person name="Lindo L."/>
            <person name="Kelly A."/>
            <person name="Brown D.W."/>
            <person name="Lee T."/>
            <person name="Vaughan M.M."/>
            <person name="Alexander N.J."/>
            <person name="Busman M."/>
            <person name="Gutierrez S."/>
        </authorList>
    </citation>
    <scope>NUCLEOTIDE SEQUENCE [LARGE SCALE GENOMIC DNA]</scope>
    <source>
        <strain evidence="2 3">NRRL 20695</strain>
    </source>
</reference>
<sequence>MKLSIFTLSTVLSLTFASPAGLDKREPVICIGCVNSKDCNPPCYMVGVTPGGAGGTCECPDPDAPDRLGCPEGCVPLGSACYDNVEDQNLCDCGNLCEVMDLGTCGEDKICRK</sequence>
<evidence type="ECO:0000313" key="3">
    <source>
        <dbReference type="Proteomes" id="UP000266234"/>
    </source>
</evidence>
<proteinExistence type="predicted"/>
<dbReference type="AlphaFoldDB" id="A0A395SKP6"/>
<dbReference type="EMBL" id="PXOG01000147">
    <property type="protein sequence ID" value="RGP72662.1"/>
    <property type="molecule type" value="Genomic_DNA"/>
</dbReference>
<organism evidence="2 3">
    <name type="scientific">Fusarium longipes</name>
    <dbReference type="NCBI Taxonomy" id="694270"/>
    <lineage>
        <taxon>Eukaryota</taxon>
        <taxon>Fungi</taxon>
        <taxon>Dikarya</taxon>
        <taxon>Ascomycota</taxon>
        <taxon>Pezizomycotina</taxon>
        <taxon>Sordariomycetes</taxon>
        <taxon>Hypocreomycetidae</taxon>
        <taxon>Hypocreales</taxon>
        <taxon>Nectriaceae</taxon>
        <taxon>Fusarium</taxon>
    </lineage>
</organism>
<evidence type="ECO:0000313" key="2">
    <source>
        <dbReference type="EMBL" id="RGP72662.1"/>
    </source>
</evidence>
<keyword evidence="1" id="KW-0732">Signal</keyword>
<comment type="caution">
    <text evidence="2">The sequence shown here is derived from an EMBL/GenBank/DDBJ whole genome shotgun (WGS) entry which is preliminary data.</text>
</comment>